<evidence type="ECO:0000256" key="4">
    <source>
        <dbReference type="PIRNR" id="PIRNR038800"/>
    </source>
</evidence>
<comment type="subunit">
    <text evidence="4">Homodimer.</text>
</comment>
<dbReference type="RefSeq" id="WP_267646686.1">
    <property type="nucleotide sequence ID" value="NZ_JANHGR010000001.1"/>
</dbReference>
<keyword evidence="2 4" id="KW-0378">Hydrolase</keyword>
<name>A0ABD6BPF5_9EURY</name>
<keyword evidence="3 4" id="KW-0663">Pyridoxal phosphate</keyword>
<dbReference type="PIRSF" id="PIRSF038800">
    <property type="entry name" value="KYNU"/>
    <property type="match status" value="1"/>
</dbReference>
<dbReference type="AlphaFoldDB" id="A0ABD6BPF5"/>
<comment type="pathway">
    <text evidence="4">Amino-acid degradation; L-kynurenine degradation; L-alanine and anthranilate from L-kynurenine: step 1/1.</text>
</comment>
<evidence type="ECO:0000313" key="5">
    <source>
        <dbReference type="EMBL" id="MFD1566866.1"/>
    </source>
</evidence>
<protein>
    <recommendedName>
        <fullName evidence="4">Kynureninase</fullName>
        <ecNumber evidence="4">3.7.1.3</ecNumber>
    </recommendedName>
</protein>
<dbReference type="EC" id="3.7.1.3" evidence="4"/>
<dbReference type="NCBIfam" id="TIGR01814">
    <property type="entry name" value="kynureninase"/>
    <property type="match status" value="1"/>
</dbReference>
<organism evidence="5 6">
    <name type="scientific">Halolamina litorea</name>
    <dbReference type="NCBI Taxonomy" id="1515593"/>
    <lineage>
        <taxon>Archaea</taxon>
        <taxon>Methanobacteriati</taxon>
        <taxon>Methanobacteriota</taxon>
        <taxon>Stenosarchaea group</taxon>
        <taxon>Halobacteria</taxon>
        <taxon>Halobacteriales</taxon>
        <taxon>Haloferacaceae</taxon>
    </lineage>
</organism>
<comment type="similarity">
    <text evidence="4">Belongs to the kynureninase family.</text>
</comment>
<dbReference type="InterPro" id="IPR015424">
    <property type="entry name" value="PyrdxlP-dep_Trfase"/>
</dbReference>
<dbReference type="PANTHER" id="PTHR14084:SF0">
    <property type="entry name" value="KYNURENINASE"/>
    <property type="match status" value="1"/>
</dbReference>
<evidence type="ECO:0000256" key="1">
    <source>
        <dbReference type="ARBA" id="ARBA00022642"/>
    </source>
</evidence>
<reference evidence="5 6" key="1">
    <citation type="journal article" date="2019" name="Int. J. Syst. Evol. Microbiol.">
        <title>The Global Catalogue of Microorganisms (GCM) 10K type strain sequencing project: providing services to taxonomists for standard genome sequencing and annotation.</title>
        <authorList>
            <consortium name="The Broad Institute Genomics Platform"/>
            <consortium name="The Broad Institute Genome Sequencing Center for Infectious Disease"/>
            <person name="Wu L."/>
            <person name="Ma J."/>
        </authorList>
    </citation>
    <scope>NUCLEOTIDE SEQUENCE [LARGE SCALE GENOMIC DNA]</scope>
    <source>
        <strain evidence="5 6">CGMCC 1.12859</strain>
    </source>
</reference>
<keyword evidence="1 4" id="KW-0662">Pyridine nucleotide biosynthesis</keyword>
<dbReference type="Pfam" id="PF22580">
    <property type="entry name" value="KYNU_C"/>
    <property type="match status" value="1"/>
</dbReference>
<evidence type="ECO:0000256" key="3">
    <source>
        <dbReference type="ARBA" id="ARBA00022898"/>
    </source>
</evidence>
<accession>A0ABD6BPF5</accession>
<comment type="catalytic activity">
    <reaction evidence="4">
        <text>L-kynurenine + H2O = anthranilate + L-alanine + H(+)</text>
        <dbReference type="Rhea" id="RHEA:16813"/>
        <dbReference type="ChEBI" id="CHEBI:15377"/>
        <dbReference type="ChEBI" id="CHEBI:15378"/>
        <dbReference type="ChEBI" id="CHEBI:16567"/>
        <dbReference type="ChEBI" id="CHEBI:57959"/>
        <dbReference type="ChEBI" id="CHEBI:57972"/>
        <dbReference type="EC" id="3.7.1.3"/>
    </reaction>
</comment>
<keyword evidence="6" id="KW-1185">Reference proteome</keyword>
<dbReference type="Gene3D" id="3.40.640.10">
    <property type="entry name" value="Type I PLP-dependent aspartate aminotransferase-like (Major domain)"/>
    <property type="match status" value="1"/>
</dbReference>
<sequence length="440" mass="48088">MSIFSVSREEAAALDADDALSGFRERFDLSSDLYMDGNSLGPVSEDAERTLDRVVEEWRDRGIEGWTEAEQPWWNYAEYLGDRLAPYVGADPGEVVIANSTTVNIHTLIGTFLDHVADTPGAVDPEESPVEASGDVVVANELDFPTDHYAIRAQFRQRGLDPDEHLRLVESRDGRTIEQEDIAAAMDDDVGILFMPTVLYRSGQLFDVEALTELAHGHGALAGFDAAHSVGAVEHDFGGADADFAVWCSYKYLNAGPGAIAGLYVNERYHGLTPAMPGWWGNEKESQFDLELTYTPEQSAGAWQVGTVPMLSAAPLEGSLDLLDEAGLDRVREKSLELTDMLATLVEDLAEAGYEYRVGTPSEGQRRGGHVAVEHPDADRVSQALRERGVVVDYRPPNVIRICPAPLYVGYEDVYAVAEHLRAVVDEGEHETFAASEGVS</sequence>
<evidence type="ECO:0000313" key="6">
    <source>
        <dbReference type="Proteomes" id="UP001597139"/>
    </source>
</evidence>
<dbReference type="HAMAP" id="MF_01970">
    <property type="entry name" value="Kynureninase"/>
    <property type="match status" value="1"/>
</dbReference>
<proteinExistence type="inferred from homology"/>
<dbReference type="EMBL" id="JBHUCZ010000002">
    <property type="protein sequence ID" value="MFD1566866.1"/>
    <property type="molecule type" value="Genomic_DNA"/>
</dbReference>
<dbReference type="InterPro" id="IPR010111">
    <property type="entry name" value="Kynureninase"/>
</dbReference>
<comment type="caution">
    <text evidence="5">The sequence shown here is derived from an EMBL/GenBank/DDBJ whole genome shotgun (WGS) entry which is preliminary data.</text>
</comment>
<comment type="cofactor">
    <cofactor evidence="4">
        <name>pyridoxal 5'-phosphate</name>
        <dbReference type="ChEBI" id="CHEBI:597326"/>
    </cofactor>
</comment>
<comment type="function">
    <text evidence="4">Catalyzes the cleavage of L-kynurenine (L-Kyn) and L-3-hydroxykynurenine (L-3OHKyn) into anthranilic acid (AA) and 3-hydroxyanthranilic acid (3-OHAA), respectively.</text>
</comment>
<dbReference type="Proteomes" id="UP001597139">
    <property type="component" value="Unassembled WGS sequence"/>
</dbReference>
<gene>
    <name evidence="5" type="primary">kynU</name>
    <name evidence="5" type="ORF">ACFSAU_05115</name>
</gene>
<dbReference type="Gene3D" id="3.90.1150.10">
    <property type="entry name" value="Aspartate Aminotransferase, domain 1"/>
    <property type="match status" value="1"/>
</dbReference>
<dbReference type="GO" id="GO:0030429">
    <property type="term" value="F:kynureninase activity"/>
    <property type="evidence" value="ECO:0007669"/>
    <property type="project" value="UniProtKB-EC"/>
</dbReference>
<dbReference type="PANTHER" id="PTHR14084">
    <property type="entry name" value="KYNURENINASE"/>
    <property type="match status" value="1"/>
</dbReference>
<dbReference type="InterPro" id="IPR015422">
    <property type="entry name" value="PyrdxlP-dep_Trfase_small"/>
</dbReference>
<comment type="catalytic activity">
    <reaction evidence="4">
        <text>3-hydroxy-L-kynurenine + H2O = 3-hydroxyanthranilate + L-alanine + H(+)</text>
        <dbReference type="Rhea" id="RHEA:25143"/>
        <dbReference type="ChEBI" id="CHEBI:15377"/>
        <dbReference type="ChEBI" id="CHEBI:15378"/>
        <dbReference type="ChEBI" id="CHEBI:36559"/>
        <dbReference type="ChEBI" id="CHEBI:57972"/>
        <dbReference type="ChEBI" id="CHEBI:58125"/>
        <dbReference type="EC" id="3.7.1.3"/>
    </reaction>
</comment>
<dbReference type="InterPro" id="IPR015421">
    <property type="entry name" value="PyrdxlP-dep_Trfase_major"/>
</dbReference>
<comment type="pathway">
    <text evidence="4">Cofactor biosynthesis; NAD(+) biosynthesis; quinolinate from L-kynurenine: step 2/3.</text>
</comment>
<evidence type="ECO:0000256" key="2">
    <source>
        <dbReference type="ARBA" id="ARBA00022801"/>
    </source>
</evidence>
<dbReference type="GO" id="GO:0019363">
    <property type="term" value="P:pyridine nucleotide biosynthetic process"/>
    <property type="evidence" value="ECO:0007669"/>
    <property type="project" value="UniProtKB-KW"/>
</dbReference>
<dbReference type="SUPFAM" id="SSF53383">
    <property type="entry name" value="PLP-dependent transferases"/>
    <property type="match status" value="1"/>
</dbReference>